<dbReference type="Pfam" id="PF15210">
    <property type="entry name" value="SFTA2"/>
    <property type="match status" value="1"/>
</dbReference>
<dbReference type="AlphaFoldDB" id="A0A5E4CX81"/>
<dbReference type="InterPro" id="IPR028198">
    <property type="entry name" value="SFTA2"/>
</dbReference>
<feature type="signal peptide" evidence="1">
    <location>
        <begin position="1"/>
        <end position="19"/>
    </location>
</feature>
<evidence type="ECO:0000256" key="1">
    <source>
        <dbReference type="SAM" id="SignalP"/>
    </source>
</evidence>
<dbReference type="EMBL" id="CABDUW010002344">
    <property type="protein sequence ID" value="VTJ86423.1"/>
    <property type="molecule type" value="Genomic_DNA"/>
</dbReference>
<dbReference type="PANTHER" id="PTHR38500:SF1">
    <property type="entry name" value="SURFACTANT-ASSOCIATED PROTEIN 2"/>
    <property type="match status" value="1"/>
</dbReference>
<dbReference type="Proteomes" id="UP000662637">
    <property type="component" value="Unassembled WGS sequence"/>
</dbReference>
<dbReference type="Proteomes" id="UP000335636">
    <property type="component" value="Unassembled WGS sequence"/>
</dbReference>
<organism evidence="3 4">
    <name type="scientific">Marmota monax</name>
    <name type="common">Woodchuck</name>
    <dbReference type="NCBI Taxonomy" id="9995"/>
    <lineage>
        <taxon>Eukaryota</taxon>
        <taxon>Metazoa</taxon>
        <taxon>Chordata</taxon>
        <taxon>Craniata</taxon>
        <taxon>Vertebrata</taxon>
        <taxon>Euteleostomi</taxon>
        <taxon>Mammalia</taxon>
        <taxon>Eutheria</taxon>
        <taxon>Euarchontoglires</taxon>
        <taxon>Glires</taxon>
        <taxon>Rodentia</taxon>
        <taxon>Sciuromorpha</taxon>
        <taxon>Sciuridae</taxon>
        <taxon>Xerinae</taxon>
        <taxon>Marmotini</taxon>
        <taxon>Marmota</taxon>
    </lineage>
</organism>
<reference evidence="2" key="2">
    <citation type="submission" date="2020-08" db="EMBL/GenBank/DDBJ databases">
        <authorList>
            <person name="Shumante A."/>
            <person name="Zimin A.V."/>
            <person name="Puiu D."/>
            <person name="Salzberg S.L."/>
        </authorList>
    </citation>
    <scope>NUCLEOTIDE SEQUENCE</scope>
    <source>
        <strain evidence="2">WC2-LM</strain>
        <tissue evidence="2">Liver</tissue>
    </source>
</reference>
<evidence type="ECO:0000313" key="4">
    <source>
        <dbReference type="Proteomes" id="UP000335636"/>
    </source>
</evidence>
<protein>
    <submittedName>
        <fullName evidence="2">Surfactant-associated protein 2</fullName>
    </submittedName>
</protein>
<accession>A0A5E4CX81</accession>
<gene>
    <name evidence="2" type="ORF">GHT09_016964</name>
    <name evidence="3" type="ORF">MONAX_5E008953</name>
</gene>
<evidence type="ECO:0000313" key="2">
    <source>
        <dbReference type="EMBL" id="KAF7472069.1"/>
    </source>
</evidence>
<keyword evidence="1" id="KW-0732">Signal</keyword>
<sequence>MGSALPLFLLLALLGSSYGAGPSVTLQMKLKASFPANVSHNSSFPELLKKLCLLLHLPSETNVTLHHEGTPHNFICKTWK</sequence>
<proteinExistence type="predicted"/>
<dbReference type="PANTHER" id="PTHR38500">
    <property type="entry name" value="SURFACTANT-ASSOCIATED PROTEIN 2"/>
    <property type="match status" value="1"/>
</dbReference>
<feature type="chain" id="PRO_5036140428" evidence="1">
    <location>
        <begin position="20"/>
        <end position="80"/>
    </location>
</feature>
<keyword evidence="4" id="KW-1185">Reference proteome</keyword>
<evidence type="ECO:0000313" key="3">
    <source>
        <dbReference type="EMBL" id="VTJ86423.1"/>
    </source>
</evidence>
<name>A0A5E4CX81_MARMO</name>
<reference evidence="3 4" key="1">
    <citation type="submission" date="2019-04" db="EMBL/GenBank/DDBJ databases">
        <authorList>
            <person name="Alioto T."/>
            <person name="Alioto T."/>
        </authorList>
    </citation>
    <scope>NUCLEOTIDE SEQUENCE [LARGE SCALE GENOMIC DNA]</scope>
</reference>
<dbReference type="EMBL" id="WJEC01006593">
    <property type="protein sequence ID" value="KAF7472069.1"/>
    <property type="molecule type" value="Genomic_DNA"/>
</dbReference>